<comment type="caution">
    <text evidence="1">The sequence shown here is derived from an EMBL/GenBank/DDBJ whole genome shotgun (WGS) entry which is preliminary data.</text>
</comment>
<keyword evidence="2" id="KW-1185">Reference proteome</keyword>
<evidence type="ECO:0000313" key="2">
    <source>
        <dbReference type="Proteomes" id="UP000002195"/>
    </source>
</evidence>
<dbReference type="VEuPathDB" id="AmoebaDB:DDB_G0294144"/>
<dbReference type="PhylomeDB" id="Q54AX3"/>
<protein>
    <submittedName>
        <fullName evidence="1">Uncharacterized protein</fullName>
    </submittedName>
</protein>
<proteinExistence type="predicted"/>
<reference evidence="1 2" key="1">
    <citation type="journal article" date="2005" name="Nature">
        <title>The genome of the social amoeba Dictyostelium discoideum.</title>
        <authorList>
            <consortium name="The Dictyostelium discoideum Sequencing Consortium"/>
            <person name="Eichinger L."/>
            <person name="Pachebat J.A."/>
            <person name="Glockner G."/>
            <person name="Rajandream M.A."/>
            <person name="Sucgang R."/>
            <person name="Berriman M."/>
            <person name="Song J."/>
            <person name="Olsen R."/>
            <person name="Szafranski K."/>
            <person name="Xu Q."/>
            <person name="Tunggal B."/>
            <person name="Kummerfeld S."/>
            <person name="Madera M."/>
            <person name="Konfortov B.A."/>
            <person name="Rivero F."/>
            <person name="Bankier A.T."/>
            <person name="Lehmann R."/>
            <person name="Hamlin N."/>
            <person name="Davies R."/>
            <person name="Gaudet P."/>
            <person name="Fey P."/>
            <person name="Pilcher K."/>
            <person name="Chen G."/>
            <person name="Saunders D."/>
            <person name="Sodergren E."/>
            <person name="Davis P."/>
            <person name="Kerhornou A."/>
            <person name="Nie X."/>
            <person name="Hall N."/>
            <person name="Anjard C."/>
            <person name="Hemphill L."/>
            <person name="Bason N."/>
            <person name="Farbrother P."/>
            <person name="Desany B."/>
            <person name="Just E."/>
            <person name="Morio T."/>
            <person name="Rost R."/>
            <person name="Churcher C."/>
            <person name="Cooper J."/>
            <person name="Haydock S."/>
            <person name="van Driessche N."/>
            <person name="Cronin A."/>
            <person name="Goodhead I."/>
            <person name="Muzny D."/>
            <person name="Mourier T."/>
            <person name="Pain A."/>
            <person name="Lu M."/>
            <person name="Harper D."/>
            <person name="Lindsay R."/>
            <person name="Hauser H."/>
            <person name="James K."/>
            <person name="Quiles M."/>
            <person name="Madan Babu M."/>
            <person name="Saito T."/>
            <person name="Buchrieser C."/>
            <person name="Wardroper A."/>
            <person name="Felder M."/>
            <person name="Thangavelu M."/>
            <person name="Johnson D."/>
            <person name="Knights A."/>
            <person name="Loulseged H."/>
            <person name="Mungall K."/>
            <person name="Oliver K."/>
            <person name="Price C."/>
            <person name="Quail M.A."/>
            <person name="Urushihara H."/>
            <person name="Hernandez J."/>
            <person name="Rabbinowitsch E."/>
            <person name="Steffen D."/>
            <person name="Sanders M."/>
            <person name="Ma J."/>
            <person name="Kohara Y."/>
            <person name="Sharp S."/>
            <person name="Simmonds M."/>
            <person name="Spiegler S."/>
            <person name="Tivey A."/>
            <person name="Sugano S."/>
            <person name="White B."/>
            <person name="Walker D."/>
            <person name="Woodward J."/>
            <person name="Winckler T."/>
            <person name="Tanaka Y."/>
            <person name="Shaulsky G."/>
            <person name="Schleicher M."/>
            <person name="Weinstock G."/>
            <person name="Rosenthal A."/>
            <person name="Cox E.C."/>
            <person name="Chisholm R.L."/>
            <person name="Gibbs R."/>
            <person name="Loomis W.F."/>
            <person name="Platzer M."/>
            <person name="Kay R.R."/>
            <person name="Williams J."/>
            <person name="Dear P.H."/>
            <person name="Noegel A.A."/>
            <person name="Barrell B."/>
            <person name="Kuspa A."/>
        </authorList>
    </citation>
    <scope>NUCLEOTIDE SEQUENCE [LARGE SCALE GENOMIC DNA]</scope>
    <source>
        <strain evidence="1 2">AX4</strain>
    </source>
</reference>
<dbReference type="Proteomes" id="UP000002195">
    <property type="component" value="Unassembled WGS sequence"/>
</dbReference>
<gene>
    <name evidence="1" type="ORF">DDB_G0294144</name>
</gene>
<feature type="non-terminal residue" evidence="1">
    <location>
        <position position="334"/>
    </location>
</feature>
<organism evidence="1 2">
    <name type="scientific">Dictyostelium discoideum</name>
    <name type="common">Social amoeba</name>
    <dbReference type="NCBI Taxonomy" id="44689"/>
    <lineage>
        <taxon>Eukaryota</taxon>
        <taxon>Amoebozoa</taxon>
        <taxon>Evosea</taxon>
        <taxon>Eumycetozoa</taxon>
        <taxon>Dictyostelia</taxon>
        <taxon>Dictyosteliales</taxon>
        <taxon>Dictyosteliaceae</taxon>
        <taxon>Dictyostelium</taxon>
    </lineage>
</organism>
<dbReference type="dictyBase" id="DDB_G0294144"/>
<dbReference type="RefSeq" id="XP_628813.1">
    <property type="nucleotide sequence ID" value="XM_628811.1"/>
</dbReference>
<evidence type="ECO:0000313" key="1">
    <source>
        <dbReference type="EMBL" id="EAL60400.1"/>
    </source>
</evidence>
<dbReference type="HOGENOM" id="CLU_833110_0_0_1"/>
<dbReference type="AlphaFoldDB" id="Q54AX3"/>
<dbReference type="FunCoup" id="Q54AX3">
    <property type="interactions" value="3"/>
</dbReference>
<dbReference type="EMBL" id="AAFI02000227">
    <property type="protein sequence ID" value="EAL60400.1"/>
    <property type="molecule type" value="Genomic_DNA"/>
</dbReference>
<name>Q54AX3_DICDI</name>
<accession>Q54AX3</accession>
<dbReference type="KEGG" id="ddi:DDB_G0294144"/>
<sequence length="334" mass="39080">MNQLRTTIKLKVKHWKKLIHRNFRSKTLVPFKTDYEAANTKVVEAINHRNCYSAQDVIKNIEAIMSYHNVINPVYLIHGTAEVQLEYLRSILDNNILALLKMVVPDWLQTDIAIKLNTQTDITECRETITEIMLLQIITLNNRNSFDAQADKIRAAILPEIRKDSKVDLKKIRSSFIVYRQSKGYCLNCGDESKSKILNKNYKISQYHHLEDNDYPVNKDSLYTLNSFYNQNIVKQLHQQSQQHDVHKNINKLKEYVKDSYGIKLVPDTTVPIPKAVESEMKYKPQKIEFNTPTELTNVQDKNYTVNIFNRPKILNSSKELINDEEDELLYTYI</sequence>
<dbReference type="InParanoid" id="Q54AX3"/>
<dbReference type="PaxDb" id="44689-DDB0215066"/>
<dbReference type="GeneID" id="3385477"/>